<dbReference type="InParanoid" id="B0X683"/>
<organism>
    <name type="scientific">Culex quinquefasciatus</name>
    <name type="common">Southern house mosquito</name>
    <name type="synonym">Culex pungens</name>
    <dbReference type="NCBI Taxonomy" id="7176"/>
    <lineage>
        <taxon>Eukaryota</taxon>
        <taxon>Metazoa</taxon>
        <taxon>Ecdysozoa</taxon>
        <taxon>Arthropoda</taxon>
        <taxon>Hexapoda</taxon>
        <taxon>Insecta</taxon>
        <taxon>Pterygota</taxon>
        <taxon>Neoptera</taxon>
        <taxon>Endopterygota</taxon>
        <taxon>Diptera</taxon>
        <taxon>Nematocera</taxon>
        <taxon>Culicoidea</taxon>
        <taxon>Culicidae</taxon>
        <taxon>Culicinae</taxon>
        <taxon>Culicini</taxon>
        <taxon>Culex</taxon>
        <taxon>Culex</taxon>
    </lineage>
</organism>
<reference evidence="8" key="2">
    <citation type="submission" date="2021-02" db="UniProtKB">
        <authorList>
            <consortium name="EnsemblMetazoa"/>
        </authorList>
    </citation>
    <scope>IDENTIFICATION</scope>
    <source>
        <strain evidence="8">JHB</strain>
    </source>
</reference>
<dbReference type="AlphaFoldDB" id="B0X683"/>
<evidence type="ECO:0000313" key="9">
    <source>
        <dbReference type="Proteomes" id="UP000002320"/>
    </source>
</evidence>
<evidence type="ECO:0008006" key="10">
    <source>
        <dbReference type="Google" id="ProtNLM"/>
    </source>
</evidence>
<dbReference type="Gene3D" id="2.170.270.10">
    <property type="entry name" value="SET domain"/>
    <property type="match status" value="1"/>
</dbReference>
<evidence type="ECO:0000256" key="4">
    <source>
        <dbReference type="PROSITE-ProRule" id="PRU00134"/>
    </source>
</evidence>
<dbReference type="InterPro" id="IPR002893">
    <property type="entry name" value="Znf_MYND"/>
</dbReference>
<dbReference type="InterPro" id="IPR046341">
    <property type="entry name" value="SET_dom_sf"/>
</dbReference>
<sequence length="559" mass="63899">MNRINSPMDELRRRLAREIPRHLRDVMDVSVYRAFAIRHQRLLNIAELGKNNERAERYRAAGNRAYSRRQYDTALGQYNRSLCYARADSELVGLAYGNRSAVYYAQDEYEFALYNIDLAKAHNYPERLMPKLLAREVNCKREIGYGLSHGTVPHPLADINVEVNPKIPFLAKGIAMRQSDGNEDTLVAEREFNTGDVILNEKIELCAVLFKKSNSYCAHCSSSFKQNLIPCPGCVTVMYCGEECRKEDFRTVHRFECSIATKLWSVTYTNVLMTAKLFFYGLTAFNDNIDKMMEYCLPNAAVGSNPLDADLTNPNPLEMFKVLHQAKPESNSVSNQVTKLYAAIYSVIFLKNPLVQSIIRTEAQRDFFLRCLVTHGLVTMTMVATSKELGTLPVISNVFKHSCDPNVITIIHAGSFKMFVIRPIKTGDQIFTTYGHTWWRPGNEVQAQCRCVVCDSGPEGAKWRAAYREVRPKSPKVEEGLLGLERMSFDMTAGLVKFQRIVQLMASEGHHPGEMFGRMVRAYFERLDDFVEEQNEKRYRANLLRMRGDEMQLKSMVEL</sequence>
<dbReference type="SUPFAM" id="SSF144232">
    <property type="entry name" value="HIT/MYND zinc finger-like"/>
    <property type="match status" value="1"/>
</dbReference>
<dbReference type="SUPFAM" id="SSF48452">
    <property type="entry name" value="TPR-like"/>
    <property type="match status" value="1"/>
</dbReference>
<dbReference type="PROSITE" id="PS50280">
    <property type="entry name" value="SET"/>
    <property type="match status" value="1"/>
</dbReference>
<dbReference type="KEGG" id="cqu:CpipJ_CPIJ014755"/>
<dbReference type="Gene3D" id="1.10.220.160">
    <property type="match status" value="1"/>
</dbReference>
<dbReference type="EnsemblMetazoa" id="CPIJ014755-RA">
    <property type="protein sequence ID" value="CPIJ014755-PA"/>
    <property type="gene ID" value="CPIJ014755"/>
</dbReference>
<name>B0X683_CULQU</name>
<keyword evidence="3" id="KW-0862">Zinc</keyword>
<dbReference type="PANTHER" id="PTHR47111:SF1">
    <property type="entry name" value="SET AND MYND DOMAIN-CONTAINING PROTEIN 4"/>
    <property type="match status" value="1"/>
</dbReference>
<accession>B0X683</accession>
<dbReference type="VEuPathDB" id="VectorBase:CQUJHB000963"/>
<dbReference type="EMBL" id="DS232406">
    <property type="protein sequence ID" value="EDS41233.1"/>
    <property type="molecule type" value="Genomic_DNA"/>
</dbReference>
<keyword evidence="9" id="KW-1185">Reference proteome</keyword>
<dbReference type="PROSITE" id="PS01360">
    <property type="entry name" value="ZF_MYND_1"/>
    <property type="match status" value="1"/>
</dbReference>
<evidence type="ECO:0000259" key="5">
    <source>
        <dbReference type="PROSITE" id="PS50280"/>
    </source>
</evidence>
<dbReference type="GO" id="GO:0008276">
    <property type="term" value="F:protein methyltransferase activity"/>
    <property type="evidence" value="ECO:0007669"/>
    <property type="project" value="UniProtKB-ARBA"/>
</dbReference>
<dbReference type="HOGENOM" id="CLU_021727_4_1_1"/>
<proteinExistence type="predicted"/>
<evidence type="ECO:0000313" key="8">
    <source>
        <dbReference type="EnsemblMetazoa" id="CPIJ014755-PA"/>
    </source>
</evidence>
<evidence type="ECO:0000259" key="6">
    <source>
        <dbReference type="PROSITE" id="PS50865"/>
    </source>
</evidence>
<evidence type="ECO:0000256" key="1">
    <source>
        <dbReference type="ARBA" id="ARBA00022723"/>
    </source>
</evidence>
<dbReference type="GO" id="GO:0008270">
    <property type="term" value="F:zinc ion binding"/>
    <property type="evidence" value="ECO:0007669"/>
    <property type="project" value="UniProtKB-KW"/>
</dbReference>
<keyword evidence="1" id="KW-0479">Metal-binding</keyword>
<dbReference type="Gene3D" id="1.25.40.10">
    <property type="entry name" value="Tetratricopeptide repeat domain"/>
    <property type="match status" value="1"/>
</dbReference>
<dbReference type="SUPFAM" id="SSF82199">
    <property type="entry name" value="SET domain"/>
    <property type="match status" value="1"/>
</dbReference>
<dbReference type="InterPro" id="IPR001214">
    <property type="entry name" value="SET_dom"/>
</dbReference>
<feature type="domain" description="MYND-type" evidence="6">
    <location>
        <begin position="217"/>
        <end position="257"/>
    </location>
</feature>
<protein>
    <recommendedName>
        <fullName evidence="10">MYND-type domain-containing protein</fullName>
    </recommendedName>
</protein>
<feature type="domain" description="SET" evidence="5">
    <location>
        <begin position="172"/>
        <end position="435"/>
    </location>
</feature>
<gene>
    <name evidence="8" type="primary">6048206</name>
    <name evidence="7" type="ORF">CpipJ_CPIJ014755</name>
</gene>
<dbReference type="Gene3D" id="6.10.140.2220">
    <property type="match status" value="1"/>
</dbReference>
<dbReference type="GO" id="GO:0008170">
    <property type="term" value="F:N-methyltransferase activity"/>
    <property type="evidence" value="ECO:0007669"/>
    <property type="project" value="UniProtKB-ARBA"/>
</dbReference>
<evidence type="ECO:0000256" key="2">
    <source>
        <dbReference type="ARBA" id="ARBA00022771"/>
    </source>
</evidence>
<dbReference type="Pfam" id="PF01753">
    <property type="entry name" value="zf-MYND"/>
    <property type="match status" value="1"/>
</dbReference>
<evidence type="ECO:0000256" key="3">
    <source>
        <dbReference type="ARBA" id="ARBA00022833"/>
    </source>
</evidence>
<dbReference type="Proteomes" id="UP000002320">
    <property type="component" value="Unassembled WGS sequence"/>
</dbReference>
<dbReference type="eggNOG" id="KOG2084">
    <property type="taxonomic scope" value="Eukaryota"/>
</dbReference>
<dbReference type="PROSITE" id="PS50865">
    <property type="entry name" value="ZF_MYND_2"/>
    <property type="match status" value="1"/>
</dbReference>
<keyword evidence="2 4" id="KW-0863">Zinc-finger</keyword>
<dbReference type="PANTHER" id="PTHR47111">
    <property type="entry name" value="BCDNA.LD29892"/>
    <property type="match status" value="1"/>
</dbReference>
<dbReference type="VEuPathDB" id="VectorBase:CPIJ014755"/>
<dbReference type="Pfam" id="PF00856">
    <property type="entry name" value="SET"/>
    <property type="match status" value="1"/>
</dbReference>
<reference evidence="7" key="1">
    <citation type="submission" date="2007-03" db="EMBL/GenBank/DDBJ databases">
        <title>Annotation of Culex pipiens quinquefasciatus.</title>
        <authorList>
            <consortium name="The Broad Institute Genome Sequencing Platform"/>
            <person name="Atkinson P.W."/>
            <person name="Hemingway J."/>
            <person name="Christensen B.M."/>
            <person name="Higgs S."/>
            <person name="Kodira C."/>
            <person name="Hannick L."/>
            <person name="Megy K."/>
            <person name="O'Leary S."/>
            <person name="Pearson M."/>
            <person name="Haas B.J."/>
            <person name="Mauceli E."/>
            <person name="Wortman J.R."/>
            <person name="Lee N.H."/>
            <person name="Guigo R."/>
            <person name="Stanke M."/>
            <person name="Alvarado L."/>
            <person name="Amedeo P."/>
            <person name="Antoine C.H."/>
            <person name="Arensburger P."/>
            <person name="Bidwell S.L."/>
            <person name="Crawford M."/>
            <person name="Camaro F."/>
            <person name="Devon K."/>
            <person name="Engels R."/>
            <person name="Hammond M."/>
            <person name="Howarth C."/>
            <person name="Koehrsen M."/>
            <person name="Lawson D."/>
            <person name="Montgomery P."/>
            <person name="Nene V."/>
            <person name="Nusbaum C."/>
            <person name="Puiu D."/>
            <person name="Romero-Severson J."/>
            <person name="Severson D.W."/>
            <person name="Shumway M."/>
            <person name="Sisk P."/>
            <person name="Stolte C."/>
            <person name="Zeng Q."/>
            <person name="Eisenstadt E."/>
            <person name="Fraser-Liggett C."/>
            <person name="Strausberg R."/>
            <person name="Galagan J."/>
            <person name="Birren B."/>
            <person name="Collins F.H."/>
        </authorList>
    </citation>
    <scope>NUCLEOTIDE SEQUENCE [LARGE SCALE GENOMIC DNA]</scope>
    <source>
        <strain evidence="7">JHB</strain>
    </source>
</reference>
<evidence type="ECO:0000313" key="7">
    <source>
        <dbReference type="EMBL" id="EDS41233.1"/>
    </source>
</evidence>
<dbReference type="GO" id="GO:0008757">
    <property type="term" value="F:S-adenosylmethionine-dependent methyltransferase activity"/>
    <property type="evidence" value="ECO:0007669"/>
    <property type="project" value="UniProtKB-ARBA"/>
</dbReference>
<dbReference type="InterPro" id="IPR011990">
    <property type="entry name" value="TPR-like_helical_dom_sf"/>
</dbReference>
<dbReference type="OrthoDB" id="62495at2759"/>